<dbReference type="GO" id="GO:0009536">
    <property type="term" value="C:plastid"/>
    <property type="evidence" value="ECO:0007669"/>
    <property type="project" value="UniProtKB-SubCell"/>
</dbReference>
<evidence type="ECO:0000256" key="5">
    <source>
        <dbReference type="SAM" id="Phobius"/>
    </source>
</evidence>
<proteinExistence type="predicted"/>
<dbReference type="PANTHER" id="PTHR31906">
    <property type="entry name" value="PLASTID-LIPID-ASSOCIATED PROTEIN 4, CHLOROPLASTIC-RELATED"/>
    <property type="match status" value="1"/>
</dbReference>
<dbReference type="Proteomes" id="UP000734854">
    <property type="component" value="Unassembled WGS sequence"/>
</dbReference>
<evidence type="ECO:0000313" key="8">
    <source>
        <dbReference type="Proteomes" id="UP000734854"/>
    </source>
</evidence>
<feature type="domain" description="Plastid lipid-associated protein/fibrillin conserved" evidence="6">
    <location>
        <begin position="100"/>
        <end position="366"/>
    </location>
</feature>
<dbReference type="InterPro" id="IPR006843">
    <property type="entry name" value="PAP/fibrillin_dom"/>
</dbReference>
<protein>
    <recommendedName>
        <fullName evidence="6">Plastid lipid-associated protein/fibrillin conserved domain-containing protein</fullName>
    </recommendedName>
</protein>
<evidence type="ECO:0000256" key="2">
    <source>
        <dbReference type="ARBA" id="ARBA00022640"/>
    </source>
</evidence>
<accession>A0A8J5CEY5</accession>
<organism evidence="7 8">
    <name type="scientific">Zingiber officinale</name>
    <name type="common">Ginger</name>
    <name type="synonym">Amomum zingiber</name>
    <dbReference type="NCBI Taxonomy" id="94328"/>
    <lineage>
        <taxon>Eukaryota</taxon>
        <taxon>Viridiplantae</taxon>
        <taxon>Streptophyta</taxon>
        <taxon>Embryophyta</taxon>
        <taxon>Tracheophyta</taxon>
        <taxon>Spermatophyta</taxon>
        <taxon>Magnoliopsida</taxon>
        <taxon>Liliopsida</taxon>
        <taxon>Zingiberales</taxon>
        <taxon>Zingiberaceae</taxon>
        <taxon>Zingiber</taxon>
    </lineage>
</organism>
<feature type="transmembrane region" description="Helical" evidence="5">
    <location>
        <begin position="247"/>
        <end position="267"/>
    </location>
</feature>
<keyword evidence="5" id="KW-1133">Transmembrane helix</keyword>
<dbReference type="EMBL" id="JACMSC010000020">
    <property type="protein sequence ID" value="KAG6472899.1"/>
    <property type="molecule type" value="Genomic_DNA"/>
</dbReference>
<feature type="compositionally biased region" description="Polar residues" evidence="4">
    <location>
        <begin position="1"/>
        <end position="12"/>
    </location>
</feature>
<evidence type="ECO:0000313" key="7">
    <source>
        <dbReference type="EMBL" id="KAG6472899.1"/>
    </source>
</evidence>
<evidence type="ECO:0000256" key="4">
    <source>
        <dbReference type="SAM" id="MobiDB-lite"/>
    </source>
</evidence>
<feature type="compositionally biased region" description="Polar residues" evidence="4">
    <location>
        <begin position="32"/>
        <end position="46"/>
    </location>
</feature>
<comment type="subcellular location">
    <subcellularLocation>
        <location evidence="1">Plastid</location>
    </subcellularLocation>
</comment>
<comment type="caution">
    <text evidence="7">The sequence shown here is derived from an EMBL/GenBank/DDBJ whole genome shotgun (WGS) entry which is preliminary data.</text>
</comment>
<evidence type="ECO:0000259" key="6">
    <source>
        <dbReference type="Pfam" id="PF04755"/>
    </source>
</evidence>
<keyword evidence="5" id="KW-0472">Membrane</keyword>
<evidence type="ECO:0000256" key="3">
    <source>
        <dbReference type="ARBA" id="ARBA00022946"/>
    </source>
</evidence>
<name>A0A8J5CEY5_ZINOF</name>
<dbReference type="AlphaFoldDB" id="A0A8J5CEY5"/>
<gene>
    <name evidence="7" type="ORF">ZIOFF_070377</name>
</gene>
<dbReference type="Pfam" id="PF04755">
    <property type="entry name" value="PAP_fibrillin"/>
    <property type="match status" value="1"/>
</dbReference>
<reference evidence="7 8" key="1">
    <citation type="submission" date="2020-08" db="EMBL/GenBank/DDBJ databases">
        <title>Plant Genome Project.</title>
        <authorList>
            <person name="Zhang R.-G."/>
        </authorList>
    </citation>
    <scope>NUCLEOTIDE SEQUENCE [LARGE SCALE GENOMIC DNA]</scope>
    <source>
        <tissue evidence="7">Rhizome</tissue>
    </source>
</reference>
<dbReference type="InterPro" id="IPR039633">
    <property type="entry name" value="PAP"/>
</dbReference>
<keyword evidence="8" id="KW-1185">Reference proteome</keyword>
<sequence length="375" mass="40540">MAGTSASWNSLAVNAPPAVFSSPAGRGRRSSFALSSPRLLNSAKSTSGRRRQYLSSPAPFLPRAVADDDEWGKERSEDPEGSGVAVVEPPEATEPDETAELKKKLIDLLSGTDRGLKASSETRAEVVELITQLEAKNPTPAPTDALSLLNGKWILAYTSFSQLFPLLGSGRLQRLVKVDEISQTIDSESFTVVNSVKFAGPLATTSLTTNAKFEIRSPKRVQVSGSVSEVFFAFRNVIAMCFFSISMQLRVVVVLFINVVAICFFSISMQLQIKFEEGIVGTPQLTDDIVVPDKVEFLGQNIDLSPFKGVITSLQDAASSVVKTIAGRPPLKIPINNTNAQSWLLTTYLDEELRISRGDGGSVFVLLKEGSPLLN</sequence>
<keyword evidence="5" id="KW-0812">Transmembrane</keyword>
<keyword evidence="2" id="KW-0934">Plastid</keyword>
<evidence type="ECO:0000256" key="1">
    <source>
        <dbReference type="ARBA" id="ARBA00004474"/>
    </source>
</evidence>
<keyword evidence="3" id="KW-0809">Transit peptide</keyword>
<feature type="region of interest" description="Disordered" evidence="4">
    <location>
        <begin position="1"/>
        <end position="98"/>
    </location>
</feature>